<keyword evidence="2" id="KW-1185">Reference proteome</keyword>
<protein>
    <submittedName>
        <fullName evidence="1">Uncharacterized protein</fullName>
    </submittedName>
</protein>
<dbReference type="Proteomes" id="UP001296104">
    <property type="component" value="Unassembled WGS sequence"/>
</dbReference>
<reference evidence="1" key="1">
    <citation type="submission" date="2023-11" db="EMBL/GenBank/DDBJ databases">
        <authorList>
            <person name="Alioto T."/>
            <person name="Alioto T."/>
            <person name="Gomez Garrido J."/>
        </authorList>
    </citation>
    <scope>NUCLEOTIDE SEQUENCE</scope>
</reference>
<dbReference type="EMBL" id="CAVMBE010000030">
    <property type="protein sequence ID" value="CAK4025354.1"/>
    <property type="molecule type" value="Genomic_DNA"/>
</dbReference>
<evidence type="ECO:0000313" key="2">
    <source>
        <dbReference type="Proteomes" id="UP001296104"/>
    </source>
</evidence>
<gene>
    <name evidence="1" type="ORF">LECACI_7A004964</name>
</gene>
<evidence type="ECO:0000313" key="1">
    <source>
        <dbReference type="EMBL" id="CAK4025354.1"/>
    </source>
</evidence>
<organism evidence="1 2">
    <name type="scientific">Lecanosticta acicola</name>
    <dbReference type="NCBI Taxonomy" id="111012"/>
    <lineage>
        <taxon>Eukaryota</taxon>
        <taxon>Fungi</taxon>
        <taxon>Dikarya</taxon>
        <taxon>Ascomycota</taxon>
        <taxon>Pezizomycotina</taxon>
        <taxon>Dothideomycetes</taxon>
        <taxon>Dothideomycetidae</taxon>
        <taxon>Mycosphaerellales</taxon>
        <taxon>Mycosphaerellaceae</taxon>
        <taxon>Lecanosticta</taxon>
    </lineage>
</organism>
<accession>A0AAI8YZP6</accession>
<dbReference type="AlphaFoldDB" id="A0AAI8YZP6"/>
<sequence length="177" mass="20226">MPRFVTGAYRSKSPSSKECFWVTWKEEEGKVWMRRAARGQSSAMTPYVVEAAPIYYLDNIFNVEAIGFNPYTLITFTRRWNTCIGSKTVKNLSSDTDIVQPRWSVFLAFLKSFYTGDVEACELEGTTFDPNDSFHVATKAFEIVSNLKGLVAWENIEKTLEAWKLSTASLMQWADED</sequence>
<comment type="caution">
    <text evidence="1">The sequence shown here is derived from an EMBL/GenBank/DDBJ whole genome shotgun (WGS) entry which is preliminary data.</text>
</comment>
<name>A0AAI8YZP6_9PEZI</name>
<proteinExistence type="predicted"/>